<dbReference type="Gene3D" id="2.60.40.10">
    <property type="entry name" value="Immunoglobulins"/>
    <property type="match status" value="2"/>
</dbReference>
<dbReference type="Pfam" id="PF17963">
    <property type="entry name" value="Big_9"/>
    <property type="match status" value="6"/>
</dbReference>
<proteinExistence type="predicted"/>
<evidence type="ECO:0000313" key="6">
    <source>
        <dbReference type="Proteomes" id="UP000298488"/>
    </source>
</evidence>
<dbReference type="InterPro" id="IPR036116">
    <property type="entry name" value="FN3_sf"/>
</dbReference>
<dbReference type="PANTHER" id="PTHR13817">
    <property type="entry name" value="TITIN"/>
    <property type="match status" value="1"/>
</dbReference>
<evidence type="ECO:0000256" key="1">
    <source>
        <dbReference type="ARBA" id="ARBA00022737"/>
    </source>
</evidence>
<dbReference type="SUPFAM" id="SSF69304">
    <property type="entry name" value="Tricorn protease N-terminal domain"/>
    <property type="match status" value="1"/>
</dbReference>
<keyword evidence="2" id="KW-0326">Glycosidase</keyword>
<dbReference type="OrthoDB" id="5241356at2"/>
<dbReference type="NCBIfam" id="NF012211">
    <property type="entry name" value="tand_rpt_95"/>
    <property type="match status" value="1"/>
</dbReference>
<keyword evidence="6" id="KW-1185">Reference proteome</keyword>
<dbReference type="EMBL" id="SOFI01000003">
    <property type="protein sequence ID" value="TFB80654.1"/>
    <property type="molecule type" value="Genomic_DNA"/>
</dbReference>
<dbReference type="CDD" id="cd00063">
    <property type="entry name" value="FN3"/>
    <property type="match status" value="2"/>
</dbReference>
<keyword evidence="2" id="KW-0378">Hydrolase</keyword>
<evidence type="ECO:0000313" key="5">
    <source>
        <dbReference type="EMBL" id="TFB80654.1"/>
    </source>
</evidence>
<evidence type="ECO:0000256" key="2">
    <source>
        <dbReference type="ARBA" id="ARBA00023295"/>
    </source>
</evidence>
<dbReference type="InterPro" id="IPR013783">
    <property type="entry name" value="Ig-like_fold"/>
</dbReference>
<dbReference type="SMART" id="SM00060">
    <property type="entry name" value="FN3"/>
    <property type="match status" value="2"/>
</dbReference>
<protein>
    <submittedName>
        <fullName evidence="5">Fibronectin type III domain-containing protein</fullName>
    </submittedName>
</protein>
<dbReference type="PANTHER" id="PTHR13817:SF73">
    <property type="entry name" value="FIBRONECTIN TYPE-III DOMAIN-CONTAINING PROTEIN"/>
    <property type="match status" value="1"/>
</dbReference>
<keyword evidence="3" id="KW-0624">Polysaccharide degradation</keyword>
<accession>A0A4R8VBM0</accession>
<name>A0A4R8VBM0_9MICO</name>
<dbReference type="GO" id="GO:0016798">
    <property type="term" value="F:hydrolase activity, acting on glycosyl bonds"/>
    <property type="evidence" value="ECO:0007669"/>
    <property type="project" value="UniProtKB-KW"/>
</dbReference>
<keyword evidence="1" id="KW-0677">Repeat</keyword>
<dbReference type="Proteomes" id="UP000298488">
    <property type="component" value="Unassembled WGS sequence"/>
</dbReference>
<dbReference type="Gene3D" id="2.60.40.3440">
    <property type="match status" value="1"/>
</dbReference>
<dbReference type="InterPro" id="IPR050964">
    <property type="entry name" value="Striated_Muscle_Regulatory"/>
</dbReference>
<gene>
    <name evidence="5" type="ORF">E3N84_11815</name>
</gene>
<evidence type="ECO:0000256" key="3">
    <source>
        <dbReference type="ARBA" id="ARBA00023326"/>
    </source>
</evidence>
<organism evidence="5 6">
    <name type="scientific">Terrimesophilobacter mesophilus</name>
    <dbReference type="NCBI Taxonomy" id="433647"/>
    <lineage>
        <taxon>Bacteria</taxon>
        <taxon>Bacillati</taxon>
        <taxon>Actinomycetota</taxon>
        <taxon>Actinomycetes</taxon>
        <taxon>Micrococcales</taxon>
        <taxon>Microbacteriaceae</taxon>
        <taxon>Terrimesophilobacter</taxon>
    </lineage>
</organism>
<evidence type="ECO:0000259" key="4">
    <source>
        <dbReference type="PROSITE" id="PS50853"/>
    </source>
</evidence>
<feature type="domain" description="Fibronectin type-III" evidence="4">
    <location>
        <begin position="1572"/>
        <end position="1678"/>
    </location>
</feature>
<feature type="domain" description="Fibronectin type-III" evidence="4">
    <location>
        <begin position="1471"/>
        <end position="1571"/>
    </location>
</feature>
<dbReference type="RefSeq" id="WP_104096507.1">
    <property type="nucleotide sequence ID" value="NZ_JACHBP010000001.1"/>
</dbReference>
<dbReference type="SUPFAM" id="SSF49265">
    <property type="entry name" value="Fibronectin type III"/>
    <property type="match status" value="1"/>
</dbReference>
<reference evidence="5 6" key="1">
    <citation type="submission" date="2019-03" db="EMBL/GenBank/DDBJ databases">
        <title>Genomics of glacier-inhabiting Cryobacterium strains.</title>
        <authorList>
            <person name="Liu Q."/>
            <person name="Xin Y.-H."/>
        </authorList>
    </citation>
    <scope>NUCLEOTIDE SEQUENCE [LARGE SCALE GENOMIC DNA]</scope>
    <source>
        <strain evidence="5 6">CGMCC 1.10440</strain>
    </source>
</reference>
<keyword evidence="3" id="KW-0119">Carbohydrate metabolism</keyword>
<comment type="caution">
    <text evidence="5">The sequence shown here is derived from an EMBL/GenBank/DDBJ whole genome shotgun (WGS) entry which is preliminary data.</text>
</comment>
<dbReference type="PROSITE" id="PS50853">
    <property type="entry name" value="FN3"/>
    <property type="match status" value="2"/>
</dbReference>
<dbReference type="GO" id="GO:0000272">
    <property type="term" value="P:polysaccharide catabolic process"/>
    <property type="evidence" value="ECO:0007669"/>
    <property type="project" value="UniProtKB-KW"/>
</dbReference>
<dbReference type="InterPro" id="IPR003961">
    <property type="entry name" value="FN3_dom"/>
</dbReference>
<sequence>MFRQWLAGHRSLAVTLTSATAIVALVVTTAVISGGYPAQKVELNDASVWVSNGAKQFVGRANTEILQLNTVVASESSELEVVQNGLTVLMFDEGSSKVNIIDPATSTILDTVPMPTNSPGLFTAQDNVVVTDGDGQVWIMPSSEFEHFDPETPPNLSLGAESVFAMSGDGDLIAYSREAQVVYRVDAAGTGTVVESHALTYGDAASDLSVTWVGSSWAVLDATARTIVINDTVVDLSGIVGVGERPKLQVPSSSGTGILLATASGLLLFPDGGGEPVDLVSGTSGSPAAPLQAAGCTFAAWSGGTAWRACGSADPVTMTLAAMPVGAVRLMFARNGDRVVLNDPRGGGSWAVQARGELIDNWEGLAHVQKEQQQVKEDNLDTPPEYEKVQQPPVAVDDKFGARPGRSAILPVLLNDYDPNGDVLVISQVSTIDASVGHLDLVNNRQQVQITLADAARDSVSFRYTVTDGRGGEATATVTVAVRQPSENSPPVQMRKSKTLVAQGGRVTTSVLGDWVDPDGDAFYLASASTASPDVASFKPDGTIVFVEGGAASTSRSVALVVTDGTAQSSGTLSITVSPPGKVPIIADPFVVLAYAGQDVTVHPLAHVRGGTGQIRLSSVPSRTGATITASLDAGTFRFSSSQVRTFSLEYVVTDGDQTTTGVLRVDVAAPPDANTKPITVPKTVFVKSLSSETVDIANSDIDPAGGVLLVTGVTDIPAGAGVQAEVLDQRSIRVTLTAPQESGPVTFGYRVTNGLADSDGTVTVIEIPRPAKLQPPIATDDAISVRVGAAINIPVLDNDVQPDGEVLTLDPQLTTALSGDSGLLFASGNILRYLAPDKPGNFTASYSVSGPDGQNAQAEVHIAVREVVTATNSAPVPATVVARVLAGERVNVQIPLTGIDPDGDSVQLLGQETSPEKGAVTATGADSFTYEAGDYSAGTDTFTYTVIDALGARATGTVRIGISPKVGGARNPVAVADEVSIRPGGTVTIQVLANDSDPDGSPLTVTEVHPVSDLDVVASTDGNVVTVTPPVEPGQYGLIYSIQNAFGGTSQNFVTVTVSPDAPRALPVANDTVLTLTDILGRDSIDVNVLANVFFADGPVSRLGVSLLPGYDRNATVTSSKRVTVTVGQKRQIIPFSVSNPDDPSIVAYAFVWVPGYDDALPQINRKARPLTVVSESTLTIPLNDYVIAIGGKPVRITDSTTVRATHADGASLVVDDQTLRFRSAEKYFGPASISFEVTDGTSASDPNGRTATLVLPINVTPRENQPPVFNGAVIDFEPGQEKTIDLLRLTNYPYPDDLNELAYTALAPLPVGFNYTLTGQTLTISAKANAKKGTTTALVLGVRDDLVDGKAGSIQLNVVASSRPLARPASDSAVTPRGQTTTIDVLANDEATNPFPGEPLSVVGIRGIDGDSLPPGVTITPSANLRTLTVTVTKEAPAQDVNVQYQVADATNDVDRYVWGNVRLQIQDVPDPVTGARVTAFGNENVTVAWSPGSFNNSPITGYEVTATRVDSGALVGVTPCPATNGCVIRTPGNGPNNALRISVVAINSIGPSDPAVISGPVWSDVLPAAPSGVSAAPTNTAAAGGSLEIEWSGVPDPPSGSPVVGYTVRITGPNVDISRLVPAGTTTLAFGNSAGTLTPGVGYSVNVYARNSAQVAGESAWLRNSAVPVTAVGPPGQAAGGVTGVVINAQGYVRVSWGASNPQGAPGVTYTVGRFDSTDTLPTTCQAPNPGSGKPGFTDTTWIDEHTQDQHTYRYVVYSDNGYYCTTTASGDVLTMRAPGKAAGQIWLQPNDGQYDIQVRNDLSVASLTAAKFEYDVNGDENWRDVVEGQFLTSAADASVYGNAITIRFRGCRDMTDAFCGPPSDGMTRTPLNTRATVISCVVGAQVVAGPPVNAGDLPVSYTYSFNTGAGFGGYGPDSTVPSPTVPLIGQTSVRVKAVVDFGVGIPEHSSRYFTDPGFVESNCMEAP</sequence>